<comment type="caution">
    <text evidence="3">The sequence shown here is derived from an EMBL/GenBank/DDBJ whole genome shotgun (WGS) entry which is preliminary data.</text>
</comment>
<feature type="region of interest" description="Disordered" evidence="1">
    <location>
        <begin position="36"/>
        <end position="120"/>
    </location>
</feature>
<dbReference type="Proteomes" id="UP000574931">
    <property type="component" value="Unassembled WGS sequence"/>
</dbReference>
<dbReference type="RefSeq" id="WP_171318538.1">
    <property type="nucleotide sequence ID" value="NZ_JABFCY010000010.1"/>
</dbReference>
<dbReference type="EMBL" id="JABFCY010000010">
    <property type="protein sequence ID" value="NNU61822.1"/>
    <property type="molecule type" value="Genomic_DNA"/>
</dbReference>
<dbReference type="Pfam" id="PF06904">
    <property type="entry name" value="Extensin-like_C"/>
    <property type="match status" value="1"/>
</dbReference>
<name>A0A849KYX9_9HYPH</name>
<proteinExistence type="predicted"/>
<feature type="compositionally biased region" description="Polar residues" evidence="1">
    <location>
        <begin position="110"/>
        <end position="119"/>
    </location>
</feature>
<organism evidence="3 4">
    <name type="scientific">Ochrobactrum soli</name>
    <dbReference type="NCBI Taxonomy" id="2448455"/>
    <lineage>
        <taxon>Bacteria</taxon>
        <taxon>Pseudomonadati</taxon>
        <taxon>Pseudomonadota</taxon>
        <taxon>Alphaproteobacteria</taxon>
        <taxon>Hyphomicrobiales</taxon>
        <taxon>Brucellaceae</taxon>
        <taxon>Brucella/Ochrobactrum group</taxon>
        <taxon>Ochrobactrum</taxon>
    </lineage>
</organism>
<dbReference type="InterPro" id="IPR009683">
    <property type="entry name" value="Extensin-like_C"/>
</dbReference>
<gene>
    <name evidence="3" type="ORF">HKX02_16435</name>
</gene>
<feature type="compositionally biased region" description="Low complexity" evidence="1">
    <location>
        <begin position="59"/>
        <end position="75"/>
    </location>
</feature>
<protein>
    <submittedName>
        <fullName evidence="3">Extensin family protein</fullName>
    </submittedName>
</protein>
<dbReference type="AlphaFoldDB" id="A0A849KYX9"/>
<feature type="domain" description="Extensin-like C-terminal" evidence="2">
    <location>
        <begin position="150"/>
        <end position="328"/>
    </location>
</feature>
<evidence type="ECO:0000313" key="3">
    <source>
        <dbReference type="EMBL" id="NNU61822.1"/>
    </source>
</evidence>
<evidence type="ECO:0000313" key="4">
    <source>
        <dbReference type="Proteomes" id="UP000574931"/>
    </source>
</evidence>
<reference evidence="3 4" key="1">
    <citation type="submission" date="2020-05" db="EMBL/GenBank/DDBJ databases">
        <title>Draft Genome Sequence of Ochrobactrum soli Isolated from Stable Fly Gut.</title>
        <authorList>
            <person name="Pileggi M.T."/>
            <person name="Vazhakkala L.J."/>
            <person name="Wong C.N."/>
        </authorList>
    </citation>
    <scope>NUCLEOTIDE SEQUENCE [LARGE SCALE GENOMIC DNA]</scope>
    <source>
        <strain evidence="3 4">MTP-C0764</strain>
    </source>
</reference>
<accession>A0A849KYX9</accession>
<evidence type="ECO:0000256" key="1">
    <source>
        <dbReference type="SAM" id="MobiDB-lite"/>
    </source>
</evidence>
<evidence type="ECO:0000259" key="2">
    <source>
        <dbReference type="Pfam" id="PF06904"/>
    </source>
</evidence>
<keyword evidence="4" id="KW-1185">Reference proteome</keyword>
<sequence>MSFALSATTDHDHARSRLRRLGPAASVLLLILAAGCSGDRPPRPQADVGNSDIMVPSTDVASAPMPSAPVADAPMQAAPVMSSPIPEPPMTHTPQQDRVVGLAEEEETHTAQPAPQSEPQYAGDYGFATPVQNPVTAAENIYTMSNSEAACRTRLKKLGVVFKEKPPIYRSASCNIGNPIEVSGFNSGSIAFKPAATLNCQVTEAFARWIKGDLQPAARLRYLSGINTIYNAGGYSCRTMNHRRGAKMSEHSRGNAIDVTRIKLNNGKDISVRRPGFFAFREKGLLNSVRSDACDYFTTVLGPGYNPEHADHFHFDLMQRRSGYRACK</sequence>